<dbReference type="EMBL" id="JBEOZY010000039">
    <property type="protein sequence ID" value="MER6168319.1"/>
    <property type="molecule type" value="Genomic_DNA"/>
</dbReference>
<sequence length="295" mass="32369">MGWLAAGDTYEVALVEGRVVARSASTTSARSAVEGKRERTLPAEIRDRPEVVELQRFAEWLDRHAAECLARVDNWMVSSLPVPTGLLAQVWPDEAWQAALRDIVVVGEGPDEVGFLRDADESDGLRVVNLDGETVRLTSRTVTMPHPVLLPDLEELRTFAAELRVVQGVEQIHRTTWHTPGETDGGGADVVTEFAGAEYRSWFHLSSRATSLGYQVSRGSIVHRVRDAGRVYTASVGMSDPYTEDRAWTGGLTWSHGDEDRSLPLREVGPVAWSEGMRMAAALHAGRTVPTDGTE</sequence>
<dbReference type="InterPro" id="IPR025406">
    <property type="entry name" value="DUF4132"/>
</dbReference>
<dbReference type="RefSeq" id="WP_352149675.1">
    <property type="nucleotide sequence ID" value="NZ_JBEOZY010000039.1"/>
</dbReference>
<name>A0ABV1T3R6_9ACTN</name>
<evidence type="ECO:0000313" key="2">
    <source>
        <dbReference type="EMBL" id="MER6168319.1"/>
    </source>
</evidence>
<dbReference type="Proteomes" id="UP001496720">
    <property type="component" value="Unassembled WGS sequence"/>
</dbReference>
<proteinExistence type="predicted"/>
<gene>
    <name evidence="2" type="ORF">ABT188_27845</name>
</gene>
<protein>
    <submittedName>
        <fullName evidence="2">DUF4132 domain-containing protein</fullName>
    </submittedName>
</protein>
<reference evidence="2 3" key="1">
    <citation type="submission" date="2024-06" db="EMBL/GenBank/DDBJ databases">
        <title>The Natural Products Discovery Center: Release of the First 8490 Sequenced Strains for Exploring Actinobacteria Biosynthetic Diversity.</title>
        <authorList>
            <person name="Kalkreuter E."/>
            <person name="Kautsar S.A."/>
            <person name="Yang D."/>
            <person name="Bader C.D."/>
            <person name="Teijaro C.N."/>
            <person name="Fluegel L."/>
            <person name="Davis C.M."/>
            <person name="Simpson J.R."/>
            <person name="Lauterbach L."/>
            <person name="Steele A.D."/>
            <person name="Gui C."/>
            <person name="Meng S."/>
            <person name="Li G."/>
            <person name="Viehrig K."/>
            <person name="Ye F."/>
            <person name="Su P."/>
            <person name="Kiefer A.F."/>
            <person name="Nichols A."/>
            <person name="Cepeda A.J."/>
            <person name="Yan W."/>
            <person name="Fan B."/>
            <person name="Jiang Y."/>
            <person name="Adhikari A."/>
            <person name="Zheng C.-J."/>
            <person name="Schuster L."/>
            <person name="Cowan T.M."/>
            <person name="Smanski M.J."/>
            <person name="Chevrette M.G."/>
            <person name="De Carvalho L.P.S."/>
            <person name="Shen B."/>
        </authorList>
    </citation>
    <scope>NUCLEOTIDE SEQUENCE [LARGE SCALE GENOMIC DNA]</scope>
    <source>
        <strain evidence="2 3">NPDC001615</strain>
    </source>
</reference>
<evidence type="ECO:0000259" key="1">
    <source>
        <dbReference type="Pfam" id="PF13569"/>
    </source>
</evidence>
<accession>A0ABV1T3R6</accession>
<feature type="domain" description="DUF4132" evidence="1">
    <location>
        <begin position="35"/>
        <end position="214"/>
    </location>
</feature>
<comment type="caution">
    <text evidence="2">The sequence shown here is derived from an EMBL/GenBank/DDBJ whole genome shotgun (WGS) entry which is preliminary data.</text>
</comment>
<dbReference type="Pfam" id="PF13569">
    <property type="entry name" value="DUF4132"/>
    <property type="match status" value="1"/>
</dbReference>
<evidence type="ECO:0000313" key="3">
    <source>
        <dbReference type="Proteomes" id="UP001496720"/>
    </source>
</evidence>
<keyword evidence="3" id="KW-1185">Reference proteome</keyword>
<organism evidence="2 3">
    <name type="scientific">Streptomyces violaceorubidus</name>
    <dbReference type="NCBI Taxonomy" id="284042"/>
    <lineage>
        <taxon>Bacteria</taxon>
        <taxon>Bacillati</taxon>
        <taxon>Actinomycetota</taxon>
        <taxon>Actinomycetes</taxon>
        <taxon>Kitasatosporales</taxon>
        <taxon>Streptomycetaceae</taxon>
        <taxon>Streptomyces</taxon>
    </lineage>
</organism>